<dbReference type="EMBL" id="VFMN01000001">
    <property type="protein sequence ID" value="TQJ11007.1"/>
    <property type="molecule type" value="Genomic_DNA"/>
</dbReference>
<comment type="caution">
    <text evidence="2">The sequence shown here is derived from an EMBL/GenBank/DDBJ whole genome shotgun (WGS) entry which is preliminary data.</text>
</comment>
<reference evidence="2 3" key="1">
    <citation type="submission" date="2019-06" db="EMBL/GenBank/DDBJ databases">
        <title>Sequencing the genomes of 1000 actinobacteria strains.</title>
        <authorList>
            <person name="Klenk H.-P."/>
        </authorList>
    </citation>
    <scope>NUCLEOTIDE SEQUENCE [LARGE SCALE GENOMIC DNA]</scope>
    <source>
        <strain evidence="2 3">DSM 18607</strain>
    </source>
</reference>
<evidence type="ECO:0000313" key="2">
    <source>
        <dbReference type="EMBL" id="TQJ11007.1"/>
    </source>
</evidence>
<evidence type="ECO:0000256" key="1">
    <source>
        <dbReference type="SAM" id="MobiDB-lite"/>
    </source>
</evidence>
<feature type="region of interest" description="Disordered" evidence="1">
    <location>
        <begin position="193"/>
        <end position="229"/>
    </location>
</feature>
<dbReference type="Proteomes" id="UP000317893">
    <property type="component" value="Unassembled WGS sequence"/>
</dbReference>
<dbReference type="AlphaFoldDB" id="A0A542E6P9"/>
<evidence type="ECO:0000313" key="3">
    <source>
        <dbReference type="Proteomes" id="UP000317893"/>
    </source>
</evidence>
<gene>
    <name evidence="2" type="ORF">FB458_4155</name>
</gene>
<organism evidence="2 3">
    <name type="scientific">Lapillicoccus jejuensis</name>
    <dbReference type="NCBI Taxonomy" id="402171"/>
    <lineage>
        <taxon>Bacteria</taxon>
        <taxon>Bacillati</taxon>
        <taxon>Actinomycetota</taxon>
        <taxon>Actinomycetes</taxon>
        <taxon>Micrococcales</taxon>
        <taxon>Intrasporangiaceae</taxon>
        <taxon>Lapillicoccus</taxon>
    </lineage>
</organism>
<name>A0A542E6P9_9MICO</name>
<keyword evidence="3" id="KW-1185">Reference proteome</keyword>
<sequence length="229" mass="23675">MALRLVRAQPEAAASWAQQGLTGVHVTGLSDGWSALTPSTPSSAVPPPYDDPVAVLLNRPVPHRMRPAFGVGVVGRQALLTATAGGWRAVPRWVAWQPGVGVVRPGGLAPLRVADLVHLSGSEAPGALGDVADVLHDPTGSPVETLRRLLAALGLPGGGLLGAPVDDEARHVTPAPRGVAAFARMVADDASWHAEMTAPDDADEGRPSAGRRTDPSTDSPDSPDTEEHR</sequence>
<accession>A0A542E6P9</accession>
<dbReference type="OrthoDB" id="4861076at2"/>
<proteinExistence type="predicted"/>
<protein>
    <submittedName>
        <fullName evidence="2">Uncharacterized protein</fullName>
    </submittedName>
</protein>
<dbReference type="RefSeq" id="WP_141850151.1">
    <property type="nucleotide sequence ID" value="NZ_BAAAPR010000018.1"/>
</dbReference>